<comment type="caution">
    <text evidence="2">The sequence shown here is derived from an EMBL/GenBank/DDBJ whole genome shotgun (WGS) entry which is preliminary data.</text>
</comment>
<reference evidence="2 3" key="1">
    <citation type="submission" date="2024-11" db="EMBL/GenBank/DDBJ databases">
        <title>Chromosome-level genome assembly of the freshwater bivalve Anodonta woodiana.</title>
        <authorList>
            <person name="Chen X."/>
        </authorList>
    </citation>
    <scope>NUCLEOTIDE SEQUENCE [LARGE SCALE GENOMIC DNA]</scope>
    <source>
        <strain evidence="2">MN2024</strain>
        <tissue evidence="2">Gills</tissue>
    </source>
</reference>
<proteinExistence type="predicted"/>
<organism evidence="2 3">
    <name type="scientific">Sinanodonta woodiana</name>
    <name type="common">Chinese pond mussel</name>
    <name type="synonym">Anodonta woodiana</name>
    <dbReference type="NCBI Taxonomy" id="1069815"/>
    <lineage>
        <taxon>Eukaryota</taxon>
        <taxon>Metazoa</taxon>
        <taxon>Spiralia</taxon>
        <taxon>Lophotrochozoa</taxon>
        <taxon>Mollusca</taxon>
        <taxon>Bivalvia</taxon>
        <taxon>Autobranchia</taxon>
        <taxon>Heteroconchia</taxon>
        <taxon>Palaeoheterodonta</taxon>
        <taxon>Unionida</taxon>
        <taxon>Unionoidea</taxon>
        <taxon>Unionidae</taxon>
        <taxon>Unioninae</taxon>
        <taxon>Sinanodonta</taxon>
    </lineage>
</organism>
<feature type="compositionally biased region" description="Polar residues" evidence="1">
    <location>
        <begin position="205"/>
        <end position="215"/>
    </location>
</feature>
<gene>
    <name evidence="2" type="ORF">ACJMK2_008311</name>
</gene>
<dbReference type="EMBL" id="JBJQND010000011">
    <property type="protein sequence ID" value="KAL3862334.1"/>
    <property type="molecule type" value="Genomic_DNA"/>
</dbReference>
<feature type="compositionally biased region" description="Polar residues" evidence="1">
    <location>
        <begin position="153"/>
        <end position="178"/>
    </location>
</feature>
<name>A0ABD3VL79_SINWO</name>
<feature type="compositionally biased region" description="Polar residues" evidence="1">
    <location>
        <begin position="102"/>
        <end position="114"/>
    </location>
</feature>
<feature type="region of interest" description="Disordered" evidence="1">
    <location>
        <begin position="80"/>
        <end position="114"/>
    </location>
</feature>
<feature type="compositionally biased region" description="Polar residues" evidence="1">
    <location>
        <begin position="80"/>
        <end position="94"/>
    </location>
</feature>
<accession>A0ABD3VL79</accession>
<protein>
    <submittedName>
        <fullName evidence="2">Uncharacterized protein</fullName>
    </submittedName>
</protein>
<dbReference type="Proteomes" id="UP001634394">
    <property type="component" value="Unassembled WGS sequence"/>
</dbReference>
<evidence type="ECO:0000256" key="1">
    <source>
        <dbReference type="SAM" id="MobiDB-lite"/>
    </source>
</evidence>
<feature type="compositionally biased region" description="Polar residues" evidence="1">
    <location>
        <begin position="223"/>
        <end position="238"/>
    </location>
</feature>
<dbReference type="AlphaFoldDB" id="A0ABD3VL79"/>
<keyword evidence="3" id="KW-1185">Reference proteome</keyword>
<sequence>MEKTSIQTSTELAISATNSIFANELSTTVPTHIILQSVSTMQMNTVNRSILLEPFTTTVVNGETTLTSITLTKPEIPKINSSGGHVQLSTQRTNSHVKDTVSLPTSSLKTQLHGGTTQYNTSLSLAYLSTKEGYNALSTEPDRRLRSQQTTHIIRRSTSMSNAVPTSKQLPANKTYLPSDTMEHTSQRPANMKSLPSDTMEHTSQRPAKTTSLPSDTMEHTSQRPANTTSLLSNTMEPTSKRPAHSFTSIVGGNTSYVQNISARTFSFPSGSIQNRTLPVSTPSYYDSATTIYKLVMGQSNIVLSSQQDASKGNITILLFFICRD</sequence>
<feature type="region of interest" description="Disordered" evidence="1">
    <location>
        <begin position="153"/>
        <end position="244"/>
    </location>
</feature>
<evidence type="ECO:0000313" key="2">
    <source>
        <dbReference type="EMBL" id="KAL3862334.1"/>
    </source>
</evidence>
<evidence type="ECO:0000313" key="3">
    <source>
        <dbReference type="Proteomes" id="UP001634394"/>
    </source>
</evidence>